<reference evidence="3 4" key="1">
    <citation type="submission" date="2015-07" db="EMBL/GenBank/DDBJ databases">
        <title>Whole genome sequence of Herpetosiphon geysericola DSM 7119.</title>
        <authorList>
            <person name="Hemp J."/>
            <person name="Ward L.M."/>
            <person name="Pace L.A."/>
            <person name="Fischer W.W."/>
        </authorList>
    </citation>
    <scope>NUCLEOTIDE SEQUENCE [LARGE SCALE GENOMIC DNA]</scope>
    <source>
        <strain evidence="3 4">DSM 7119</strain>
    </source>
</reference>
<accession>A0A0P6XB37</accession>
<keyword evidence="1" id="KW-1133">Transmembrane helix</keyword>
<keyword evidence="1" id="KW-0472">Membrane</keyword>
<protein>
    <recommendedName>
        <fullName evidence="5">Carboxypeptidase regulatory-like domain-containing protein</fullName>
    </recommendedName>
</protein>
<dbReference type="Proteomes" id="UP000050277">
    <property type="component" value="Unassembled WGS sequence"/>
</dbReference>
<gene>
    <name evidence="3" type="ORF">SE18_25575</name>
</gene>
<keyword evidence="4" id="KW-1185">Reference proteome</keyword>
<evidence type="ECO:0008006" key="5">
    <source>
        <dbReference type="Google" id="ProtNLM"/>
    </source>
</evidence>
<dbReference type="RefSeq" id="WP_054537309.1">
    <property type="nucleotide sequence ID" value="NZ_LGKP01000042.1"/>
</dbReference>
<feature type="transmembrane region" description="Helical" evidence="1">
    <location>
        <begin position="203"/>
        <end position="223"/>
    </location>
</feature>
<evidence type="ECO:0000313" key="4">
    <source>
        <dbReference type="Proteomes" id="UP000050277"/>
    </source>
</evidence>
<dbReference type="AlphaFoldDB" id="A0A0P6XB37"/>
<comment type="caution">
    <text evidence="3">The sequence shown here is derived from an EMBL/GenBank/DDBJ whole genome shotgun (WGS) entry which is preliminary data.</text>
</comment>
<feature type="chain" id="PRO_5006132965" description="Carboxypeptidase regulatory-like domain-containing protein" evidence="2">
    <location>
        <begin position="27"/>
        <end position="242"/>
    </location>
</feature>
<dbReference type="PATRIC" id="fig|70996.4.peg.1533"/>
<evidence type="ECO:0000256" key="2">
    <source>
        <dbReference type="SAM" id="SignalP"/>
    </source>
</evidence>
<evidence type="ECO:0000256" key="1">
    <source>
        <dbReference type="SAM" id="Phobius"/>
    </source>
</evidence>
<dbReference type="EMBL" id="LGKP01000042">
    <property type="protein sequence ID" value="KPL79963.1"/>
    <property type="molecule type" value="Genomic_DNA"/>
</dbReference>
<keyword evidence="2" id="KW-0732">Signal</keyword>
<evidence type="ECO:0000313" key="3">
    <source>
        <dbReference type="EMBL" id="KPL79963.1"/>
    </source>
</evidence>
<dbReference type="STRING" id="70996.SE18_25575"/>
<sequence length="242" mass="25618">MRRIGWFFLIILAMVMRLSSASMVAAQEAATVTVEVQMSDDATPLRGATISLIQGAITLEGTTDANGETVFAVAAQGYTLLVEGRTPDGFPLQLDAFYAARGGMPVFATAGVSTVTLIVDDVGIVMVAAPAVEIRETGSQRAVPLTEPPMAPIPPLNQADLSGVSSLPTLVYLTATAAPVRTVTPRAIQPVAAQPSANMSNPLIRWILILLGIGVGAGYWFVVRPQRLRTTSRHRPHTSEVK</sequence>
<feature type="signal peptide" evidence="2">
    <location>
        <begin position="1"/>
        <end position="26"/>
    </location>
</feature>
<name>A0A0P6XB37_9CHLR</name>
<organism evidence="3 4">
    <name type="scientific">Herpetosiphon geysericola</name>
    <dbReference type="NCBI Taxonomy" id="70996"/>
    <lineage>
        <taxon>Bacteria</taxon>
        <taxon>Bacillati</taxon>
        <taxon>Chloroflexota</taxon>
        <taxon>Chloroflexia</taxon>
        <taxon>Herpetosiphonales</taxon>
        <taxon>Herpetosiphonaceae</taxon>
        <taxon>Herpetosiphon</taxon>
    </lineage>
</organism>
<keyword evidence="1" id="KW-0812">Transmembrane</keyword>
<proteinExistence type="predicted"/>